<keyword evidence="1" id="KW-1133">Transmembrane helix</keyword>
<sequence length="203" mass="21847">MSDLIVCPSCDALYKVAEVPTGGRARCGRCGHSLMAPRENAMARIVMLAATSLVLMTAALFFPFIEITAGGITRRTSVLDAALTFSQSLSLPLALAVAAFIIVLPVLRLLAIVYALAPMSLGWYAPRHARTALRLAEEAKPWAMAEIFILGVAVALVKIAGLAHVGLGAAFWALALLVLVNILNDNFMCRLTLWRTLEQRSRS</sequence>
<feature type="transmembrane region" description="Helical" evidence="1">
    <location>
        <begin position="169"/>
        <end position="193"/>
    </location>
</feature>
<gene>
    <name evidence="2" type="ORF">C4N9_12235</name>
</gene>
<dbReference type="NCBIfam" id="TIGR02098">
    <property type="entry name" value="MJ0042_CXXC"/>
    <property type="match status" value="1"/>
</dbReference>
<evidence type="ECO:0000256" key="1">
    <source>
        <dbReference type="SAM" id="Phobius"/>
    </source>
</evidence>
<keyword evidence="1" id="KW-0812">Transmembrane</keyword>
<protein>
    <submittedName>
        <fullName evidence="2">Paraquat-inducible protein A</fullName>
    </submittedName>
</protein>
<name>A0A2U2C915_9RHOB</name>
<feature type="transmembrane region" description="Helical" evidence="1">
    <location>
        <begin position="93"/>
        <end position="121"/>
    </location>
</feature>
<dbReference type="AlphaFoldDB" id="A0A2U2C915"/>
<dbReference type="Pfam" id="PF04403">
    <property type="entry name" value="PqiA"/>
    <property type="match status" value="1"/>
</dbReference>
<feature type="transmembrane region" description="Helical" evidence="1">
    <location>
        <begin position="45"/>
        <end position="65"/>
    </location>
</feature>
<reference evidence="2 3" key="1">
    <citation type="submission" date="2018-05" db="EMBL/GenBank/DDBJ databases">
        <title>Pararhodobacter marina sp. nov., isolated from deep-sea water of the Indian Ocean.</title>
        <authorList>
            <person name="Lai Q.Sr."/>
            <person name="Liu X."/>
            <person name="Shao Z."/>
        </authorList>
    </citation>
    <scope>NUCLEOTIDE SEQUENCE [LARGE SCALE GENOMIC DNA]</scope>
    <source>
        <strain evidence="2 3">CIC4N-9</strain>
    </source>
</reference>
<comment type="caution">
    <text evidence="2">The sequence shown here is derived from an EMBL/GenBank/DDBJ whole genome shotgun (WGS) entry which is preliminary data.</text>
</comment>
<keyword evidence="3" id="KW-1185">Reference proteome</keyword>
<keyword evidence="1" id="KW-0472">Membrane</keyword>
<organism evidence="2 3">
    <name type="scientific">Pararhodobacter marinus</name>
    <dbReference type="NCBI Taxonomy" id="2184063"/>
    <lineage>
        <taxon>Bacteria</taxon>
        <taxon>Pseudomonadati</taxon>
        <taxon>Pseudomonadota</taxon>
        <taxon>Alphaproteobacteria</taxon>
        <taxon>Rhodobacterales</taxon>
        <taxon>Paracoccaceae</taxon>
        <taxon>Pararhodobacter</taxon>
    </lineage>
</organism>
<dbReference type="Proteomes" id="UP000244940">
    <property type="component" value="Unassembled WGS sequence"/>
</dbReference>
<dbReference type="InterPro" id="IPR011723">
    <property type="entry name" value="Znf/thioredoxin_put"/>
</dbReference>
<evidence type="ECO:0000313" key="2">
    <source>
        <dbReference type="EMBL" id="PWE28349.1"/>
    </source>
</evidence>
<dbReference type="InterPro" id="IPR007498">
    <property type="entry name" value="PqiA-like"/>
</dbReference>
<feature type="transmembrane region" description="Helical" evidence="1">
    <location>
        <begin position="142"/>
        <end position="163"/>
    </location>
</feature>
<dbReference type="EMBL" id="QEYD01000007">
    <property type="protein sequence ID" value="PWE28349.1"/>
    <property type="molecule type" value="Genomic_DNA"/>
</dbReference>
<dbReference type="OrthoDB" id="5291921at2"/>
<proteinExistence type="predicted"/>
<accession>A0A2U2C915</accession>
<evidence type="ECO:0000313" key="3">
    <source>
        <dbReference type="Proteomes" id="UP000244940"/>
    </source>
</evidence>
<dbReference type="Gene3D" id="2.30.30.380">
    <property type="entry name" value="Zn-finger domain of Sec23/24"/>
    <property type="match status" value="1"/>
</dbReference>